<accession>A0A0D6PAZ6</accession>
<dbReference type="Proteomes" id="UP000032668">
    <property type="component" value="Unassembled WGS sequence"/>
</dbReference>
<keyword evidence="2" id="KW-1185">Reference proteome</keyword>
<organism evidence="1 2">
    <name type="scientific">Acidocella aminolytica 101 = DSM 11237</name>
    <dbReference type="NCBI Taxonomy" id="1120923"/>
    <lineage>
        <taxon>Bacteria</taxon>
        <taxon>Pseudomonadati</taxon>
        <taxon>Pseudomonadota</taxon>
        <taxon>Alphaproteobacteria</taxon>
        <taxon>Acetobacterales</taxon>
        <taxon>Acidocellaceae</taxon>
        <taxon>Acidocella</taxon>
    </lineage>
</organism>
<dbReference type="EMBL" id="BANC01000011">
    <property type="protein sequence ID" value="GAN78930.1"/>
    <property type="molecule type" value="Genomic_DNA"/>
</dbReference>
<gene>
    <name evidence="1" type="ORF">Aam_011_051</name>
</gene>
<dbReference type="AlphaFoldDB" id="A0A0D6PAZ6"/>
<evidence type="ECO:0000313" key="1">
    <source>
        <dbReference type="EMBL" id="GAN78930.1"/>
    </source>
</evidence>
<reference evidence="1 2" key="1">
    <citation type="submission" date="2012-11" db="EMBL/GenBank/DDBJ databases">
        <title>Whole genome sequence of Acidocella aminolytica 101 = DSM 11237.</title>
        <authorList>
            <person name="Azuma Y."/>
            <person name="Higashiura N."/>
            <person name="Hirakawa H."/>
            <person name="Matsushita K."/>
        </authorList>
    </citation>
    <scope>NUCLEOTIDE SEQUENCE [LARGE SCALE GENOMIC DNA]</scope>
    <source>
        <strain evidence="2">101 / DSM 11237</strain>
    </source>
</reference>
<sequence>MTHLRTLRDAPYLTAAMGMAARRRVEQNYSLNVTVPILAEIINELLGSIVAHKA</sequence>
<dbReference type="RefSeq" id="WP_158320061.1">
    <property type="nucleotide sequence ID" value="NZ_BANC01000011.1"/>
</dbReference>
<name>A0A0D6PAZ6_9PROT</name>
<proteinExistence type="predicted"/>
<protein>
    <submittedName>
        <fullName evidence="1">Uncharacterized protein</fullName>
    </submittedName>
</protein>
<evidence type="ECO:0000313" key="2">
    <source>
        <dbReference type="Proteomes" id="UP000032668"/>
    </source>
</evidence>
<comment type="caution">
    <text evidence="1">The sequence shown here is derived from an EMBL/GenBank/DDBJ whole genome shotgun (WGS) entry which is preliminary data.</text>
</comment>